<feature type="transmembrane region" description="Helical" evidence="8">
    <location>
        <begin position="93"/>
        <end position="115"/>
    </location>
</feature>
<sequence>MTATEFRTDETTLGWRATLLLLIYGCSLYLINLGDARVLTHHEVFFAEPAREMLLSGEWLMTPYGGMIINHKPPLTYWVIAAAMTLFQSSAEWVIRLPFVLATVGLGLLMAHLGAHWFGRRIAILTGLIQLTAFYTLMQGRLAESDILLTFFVAAAMVLFAEGALPGPTGEVSNDRWRRPLFFLMTALAFMTKGPIAIIFIGGGCGLTILLTRQWRSMRFFISPLGWLFMAAFVVGWPLAAYLKDPNVIADWKRHNLDRFAGKFGEPGGHRPFAFYFYVVPLLLMPWTPFLAYGLWASLREKIARKPQSLFLWSWALVGILFLSLSDWKHKHYCIPVLPPLSVLMAYGVERCFFDPKRWRLPVIATISLLLIGEGVGIAIVSMLKPEILAAVALLATALVAGASLAVVADKRSSTWWSLGAIFGATWVVAALVQSVMMPHFDSYRDQTILAHEINKRLPDGRTVHMVDLRENQISFYLRWPIHRTDDADLFCSDRVAASTEDLYVVGPRSLGAKMAEVADVQTLTECATLRRIMSEEDRLTLYRVTPTVAQIGSHETPSAR</sequence>
<protein>
    <submittedName>
        <fullName evidence="10">Undecaprenyl phosphate-alpha-4-amino-4-deoxy-L-arabinose arabinosyl transferase</fullName>
        <ecNumber evidence="10">2.4.2.43</ecNumber>
    </submittedName>
</protein>
<feature type="transmembrane region" description="Helical" evidence="8">
    <location>
        <begin position="13"/>
        <end position="31"/>
    </location>
</feature>
<keyword evidence="3 10" id="KW-0328">Glycosyltransferase</keyword>
<evidence type="ECO:0000256" key="6">
    <source>
        <dbReference type="ARBA" id="ARBA00022989"/>
    </source>
</evidence>
<evidence type="ECO:0000313" key="10">
    <source>
        <dbReference type="EMBL" id="QDU64513.1"/>
    </source>
</evidence>
<feature type="transmembrane region" description="Helical" evidence="8">
    <location>
        <begin position="361"/>
        <end position="382"/>
    </location>
</feature>
<dbReference type="KEGG" id="knv:Pan216_54030"/>
<keyword evidence="2" id="KW-1003">Cell membrane</keyword>
<feature type="transmembrane region" description="Helical" evidence="8">
    <location>
        <begin position="145"/>
        <end position="161"/>
    </location>
</feature>
<feature type="domain" description="Glycosyltransferase RgtA/B/C/D-like" evidence="9">
    <location>
        <begin position="71"/>
        <end position="231"/>
    </location>
</feature>
<feature type="transmembrane region" description="Helical" evidence="8">
    <location>
        <begin position="388"/>
        <end position="409"/>
    </location>
</feature>
<feature type="transmembrane region" description="Helical" evidence="8">
    <location>
        <begin position="275"/>
        <end position="297"/>
    </location>
</feature>
<name>A0A518BC90_9BACT</name>
<organism evidence="10 11">
    <name type="scientific">Kolteria novifilia</name>
    <dbReference type="NCBI Taxonomy" id="2527975"/>
    <lineage>
        <taxon>Bacteria</taxon>
        <taxon>Pseudomonadati</taxon>
        <taxon>Planctomycetota</taxon>
        <taxon>Planctomycetia</taxon>
        <taxon>Kolteriales</taxon>
        <taxon>Kolteriaceae</taxon>
        <taxon>Kolteria</taxon>
    </lineage>
</organism>
<dbReference type="RefSeq" id="WP_419193008.1">
    <property type="nucleotide sequence ID" value="NZ_CP036279.1"/>
</dbReference>
<dbReference type="Pfam" id="PF13231">
    <property type="entry name" value="PMT_2"/>
    <property type="match status" value="1"/>
</dbReference>
<keyword evidence="7 8" id="KW-0472">Membrane</keyword>
<feature type="transmembrane region" description="Helical" evidence="8">
    <location>
        <begin position="309"/>
        <end position="326"/>
    </location>
</feature>
<reference evidence="10 11" key="1">
    <citation type="submission" date="2019-02" db="EMBL/GenBank/DDBJ databases">
        <title>Deep-cultivation of Planctomycetes and their phenomic and genomic characterization uncovers novel biology.</title>
        <authorList>
            <person name="Wiegand S."/>
            <person name="Jogler M."/>
            <person name="Boedeker C."/>
            <person name="Pinto D."/>
            <person name="Vollmers J."/>
            <person name="Rivas-Marin E."/>
            <person name="Kohn T."/>
            <person name="Peeters S.H."/>
            <person name="Heuer A."/>
            <person name="Rast P."/>
            <person name="Oberbeckmann S."/>
            <person name="Bunk B."/>
            <person name="Jeske O."/>
            <person name="Meyerdierks A."/>
            <person name="Storesund J.E."/>
            <person name="Kallscheuer N."/>
            <person name="Luecker S."/>
            <person name="Lage O.M."/>
            <person name="Pohl T."/>
            <person name="Merkel B.J."/>
            <person name="Hornburger P."/>
            <person name="Mueller R.-W."/>
            <person name="Bruemmer F."/>
            <person name="Labrenz M."/>
            <person name="Spormann A.M."/>
            <person name="Op den Camp H."/>
            <person name="Overmann J."/>
            <person name="Amann R."/>
            <person name="Jetten M.S.M."/>
            <person name="Mascher T."/>
            <person name="Medema M.H."/>
            <person name="Devos D.P."/>
            <person name="Kaster A.-K."/>
            <person name="Ovreas L."/>
            <person name="Rohde M."/>
            <person name="Galperin M.Y."/>
            <person name="Jogler C."/>
        </authorList>
    </citation>
    <scope>NUCLEOTIDE SEQUENCE [LARGE SCALE GENOMIC DNA]</scope>
    <source>
        <strain evidence="10 11">Pan216</strain>
    </source>
</reference>
<dbReference type="PANTHER" id="PTHR33908:SF3">
    <property type="entry name" value="UNDECAPRENYL PHOSPHATE-ALPHA-4-AMINO-4-DEOXY-L-ARABINOSE ARABINOSYL TRANSFERASE"/>
    <property type="match status" value="1"/>
</dbReference>
<feature type="transmembrane region" description="Helical" evidence="8">
    <location>
        <begin position="224"/>
        <end position="243"/>
    </location>
</feature>
<evidence type="ECO:0000256" key="8">
    <source>
        <dbReference type="SAM" id="Phobius"/>
    </source>
</evidence>
<keyword evidence="11" id="KW-1185">Reference proteome</keyword>
<feature type="transmembrane region" description="Helical" evidence="8">
    <location>
        <begin position="181"/>
        <end position="212"/>
    </location>
</feature>
<evidence type="ECO:0000256" key="4">
    <source>
        <dbReference type="ARBA" id="ARBA00022679"/>
    </source>
</evidence>
<dbReference type="EMBL" id="CP036279">
    <property type="protein sequence ID" value="QDU64513.1"/>
    <property type="molecule type" value="Genomic_DNA"/>
</dbReference>
<dbReference type="Proteomes" id="UP000317093">
    <property type="component" value="Chromosome"/>
</dbReference>
<dbReference type="InterPro" id="IPR050297">
    <property type="entry name" value="LipidA_mod_glycosyltrf_83"/>
</dbReference>
<keyword evidence="4 10" id="KW-0808">Transferase</keyword>
<comment type="subcellular location">
    <subcellularLocation>
        <location evidence="1">Cell membrane</location>
        <topology evidence="1">Multi-pass membrane protein</topology>
    </subcellularLocation>
</comment>
<gene>
    <name evidence="10" type="primary">arnT_8</name>
    <name evidence="10" type="ORF">Pan216_54030</name>
</gene>
<evidence type="ECO:0000256" key="2">
    <source>
        <dbReference type="ARBA" id="ARBA00022475"/>
    </source>
</evidence>
<accession>A0A518BC90</accession>
<dbReference type="PANTHER" id="PTHR33908">
    <property type="entry name" value="MANNOSYLTRANSFERASE YKCB-RELATED"/>
    <property type="match status" value="1"/>
</dbReference>
<dbReference type="GO" id="GO:0005886">
    <property type="term" value="C:plasma membrane"/>
    <property type="evidence" value="ECO:0007669"/>
    <property type="project" value="UniProtKB-SubCell"/>
</dbReference>
<proteinExistence type="predicted"/>
<evidence type="ECO:0000256" key="7">
    <source>
        <dbReference type="ARBA" id="ARBA00023136"/>
    </source>
</evidence>
<evidence type="ECO:0000256" key="3">
    <source>
        <dbReference type="ARBA" id="ARBA00022676"/>
    </source>
</evidence>
<dbReference type="GO" id="GO:0103015">
    <property type="term" value="F:4-amino-4-deoxy-L-arabinose transferase activity"/>
    <property type="evidence" value="ECO:0007669"/>
    <property type="project" value="UniProtKB-EC"/>
</dbReference>
<feature type="transmembrane region" description="Helical" evidence="8">
    <location>
        <begin position="332"/>
        <end position="349"/>
    </location>
</feature>
<dbReference type="GO" id="GO:0009103">
    <property type="term" value="P:lipopolysaccharide biosynthetic process"/>
    <property type="evidence" value="ECO:0007669"/>
    <property type="project" value="UniProtKB-ARBA"/>
</dbReference>
<evidence type="ECO:0000259" key="9">
    <source>
        <dbReference type="Pfam" id="PF13231"/>
    </source>
</evidence>
<feature type="transmembrane region" description="Helical" evidence="8">
    <location>
        <begin position="416"/>
        <end position="437"/>
    </location>
</feature>
<dbReference type="AlphaFoldDB" id="A0A518BC90"/>
<dbReference type="InterPro" id="IPR038731">
    <property type="entry name" value="RgtA/B/C-like"/>
</dbReference>
<evidence type="ECO:0000256" key="5">
    <source>
        <dbReference type="ARBA" id="ARBA00022692"/>
    </source>
</evidence>
<keyword evidence="6 8" id="KW-1133">Transmembrane helix</keyword>
<keyword evidence="5 8" id="KW-0812">Transmembrane</keyword>
<dbReference type="EC" id="2.4.2.43" evidence="10"/>
<dbReference type="GO" id="GO:0010041">
    <property type="term" value="P:response to iron(III) ion"/>
    <property type="evidence" value="ECO:0007669"/>
    <property type="project" value="TreeGrafter"/>
</dbReference>
<evidence type="ECO:0000256" key="1">
    <source>
        <dbReference type="ARBA" id="ARBA00004651"/>
    </source>
</evidence>
<evidence type="ECO:0000313" key="11">
    <source>
        <dbReference type="Proteomes" id="UP000317093"/>
    </source>
</evidence>